<feature type="compositionally biased region" description="Basic and acidic residues" evidence="6">
    <location>
        <begin position="74"/>
        <end position="83"/>
    </location>
</feature>
<dbReference type="EMBL" id="VSRR010039752">
    <property type="protein sequence ID" value="MPC74807.1"/>
    <property type="molecule type" value="Genomic_DNA"/>
</dbReference>
<keyword evidence="8" id="KW-1185">Reference proteome</keyword>
<dbReference type="GO" id="GO:0005615">
    <property type="term" value="C:extracellular space"/>
    <property type="evidence" value="ECO:0007669"/>
    <property type="project" value="TreeGrafter"/>
</dbReference>
<reference evidence="7 8" key="1">
    <citation type="submission" date="2019-05" db="EMBL/GenBank/DDBJ databases">
        <title>Another draft genome of Portunus trituberculatus and its Hox gene families provides insights of decapod evolution.</title>
        <authorList>
            <person name="Jeong J.-H."/>
            <person name="Song I."/>
            <person name="Kim S."/>
            <person name="Choi T."/>
            <person name="Kim D."/>
            <person name="Ryu S."/>
            <person name="Kim W."/>
        </authorList>
    </citation>
    <scope>NUCLEOTIDE SEQUENCE [LARGE SCALE GENOMIC DNA]</scope>
    <source>
        <tissue evidence="7">Muscle</tissue>
    </source>
</reference>
<comment type="similarity">
    <text evidence="2">Belongs to the meteorin family.</text>
</comment>
<evidence type="ECO:0000256" key="2">
    <source>
        <dbReference type="ARBA" id="ARBA00005669"/>
    </source>
</evidence>
<dbReference type="Proteomes" id="UP000324222">
    <property type="component" value="Unassembled WGS sequence"/>
</dbReference>
<comment type="caution">
    <text evidence="7">The sequence shown here is derived from an EMBL/GenBank/DDBJ whole genome shotgun (WGS) entry which is preliminary data.</text>
</comment>
<evidence type="ECO:0000256" key="1">
    <source>
        <dbReference type="ARBA" id="ARBA00004613"/>
    </source>
</evidence>
<feature type="region of interest" description="Disordered" evidence="6">
    <location>
        <begin position="66"/>
        <end position="92"/>
    </location>
</feature>
<evidence type="ECO:0000256" key="4">
    <source>
        <dbReference type="ARBA" id="ARBA00022729"/>
    </source>
</evidence>
<protein>
    <submittedName>
        <fullName evidence="7">Meteorin-like protein</fullName>
    </submittedName>
</protein>
<dbReference type="InterPro" id="IPR051998">
    <property type="entry name" value="Meteorin-like"/>
</dbReference>
<dbReference type="PANTHER" id="PTHR28593">
    <property type="entry name" value="METEORIN-LIKE PROTEIN"/>
    <property type="match status" value="1"/>
</dbReference>
<evidence type="ECO:0000256" key="5">
    <source>
        <dbReference type="ARBA" id="ARBA00023157"/>
    </source>
</evidence>
<keyword evidence="4" id="KW-0732">Signal</keyword>
<dbReference type="AlphaFoldDB" id="A0A5B7HZY0"/>
<evidence type="ECO:0000313" key="7">
    <source>
        <dbReference type="EMBL" id="MPC74807.1"/>
    </source>
</evidence>
<dbReference type="GO" id="GO:0005179">
    <property type="term" value="F:hormone activity"/>
    <property type="evidence" value="ECO:0007669"/>
    <property type="project" value="TreeGrafter"/>
</dbReference>
<keyword evidence="5" id="KW-1015">Disulfide bond</keyword>
<proteinExistence type="inferred from homology"/>
<name>A0A5B7HZY0_PORTR</name>
<evidence type="ECO:0000313" key="8">
    <source>
        <dbReference type="Proteomes" id="UP000324222"/>
    </source>
</evidence>
<sequence>MPHTPFPSPTECRPCTEEELLHLYCSGDFVARGSILAVTDKPRLDLTSLTIRASKIFQQTYPVFGHGHAHPHRTSAERGTQRDAEDEEENDISFSSLVEEGSYIGKVVMPMQCGARWGDGEFLVMGVMRLGQPLMRCAPRYEEWLALTRRAQSQAQCILES</sequence>
<organism evidence="7 8">
    <name type="scientific">Portunus trituberculatus</name>
    <name type="common">Swimming crab</name>
    <name type="synonym">Neptunus trituberculatus</name>
    <dbReference type="NCBI Taxonomy" id="210409"/>
    <lineage>
        <taxon>Eukaryota</taxon>
        <taxon>Metazoa</taxon>
        <taxon>Ecdysozoa</taxon>
        <taxon>Arthropoda</taxon>
        <taxon>Crustacea</taxon>
        <taxon>Multicrustacea</taxon>
        <taxon>Malacostraca</taxon>
        <taxon>Eumalacostraca</taxon>
        <taxon>Eucarida</taxon>
        <taxon>Decapoda</taxon>
        <taxon>Pleocyemata</taxon>
        <taxon>Brachyura</taxon>
        <taxon>Eubrachyura</taxon>
        <taxon>Portunoidea</taxon>
        <taxon>Portunidae</taxon>
        <taxon>Portuninae</taxon>
        <taxon>Portunus</taxon>
    </lineage>
</organism>
<gene>
    <name evidence="7" type="primary">metrnl</name>
    <name evidence="7" type="ORF">E2C01_069183</name>
</gene>
<evidence type="ECO:0000256" key="6">
    <source>
        <dbReference type="SAM" id="MobiDB-lite"/>
    </source>
</evidence>
<keyword evidence="3" id="KW-0964">Secreted</keyword>
<dbReference type="OrthoDB" id="6092325at2759"/>
<comment type="subcellular location">
    <subcellularLocation>
        <location evidence="1">Secreted</location>
    </subcellularLocation>
</comment>
<dbReference type="PANTHER" id="PTHR28593:SF3">
    <property type="entry name" value="METEORIN-LIKE PROTEIN"/>
    <property type="match status" value="1"/>
</dbReference>
<accession>A0A5B7HZY0</accession>
<evidence type="ECO:0000256" key="3">
    <source>
        <dbReference type="ARBA" id="ARBA00022525"/>
    </source>
</evidence>